<feature type="region of interest" description="Disordered" evidence="1">
    <location>
        <begin position="27"/>
        <end position="78"/>
    </location>
</feature>
<organism evidence="3 4">
    <name type="scientific">Lentibacillus amyloliquefaciens</name>
    <dbReference type="NCBI Taxonomy" id="1472767"/>
    <lineage>
        <taxon>Bacteria</taxon>
        <taxon>Bacillati</taxon>
        <taxon>Bacillota</taxon>
        <taxon>Bacilli</taxon>
        <taxon>Bacillales</taxon>
        <taxon>Bacillaceae</taxon>
        <taxon>Lentibacillus</taxon>
    </lineage>
</organism>
<dbReference type="Pfam" id="PF09580">
    <property type="entry name" value="Spore_YhcN_YlaJ"/>
    <property type="match status" value="2"/>
</dbReference>
<evidence type="ECO:0008006" key="5">
    <source>
        <dbReference type="Google" id="ProtNLM"/>
    </source>
</evidence>
<feature type="signal peptide" evidence="2">
    <location>
        <begin position="1"/>
        <end position="18"/>
    </location>
</feature>
<reference evidence="3 4" key="1">
    <citation type="submission" date="2016-01" db="EMBL/GenBank/DDBJ databases">
        <title>Complete genome sequence of strain Lentibacillus amyloliquefaciens LAM0015T isolated from saline sediment.</title>
        <authorList>
            <person name="Wang J.-L."/>
            <person name="He M.-X."/>
        </authorList>
    </citation>
    <scope>NUCLEOTIDE SEQUENCE [LARGE SCALE GENOMIC DNA]</scope>
    <source>
        <strain evidence="3 4">LAM0015</strain>
    </source>
</reference>
<dbReference type="STRING" id="1472767.AOX59_08965"/>
<dbReference type="AlphaFoldDB" id="A0A0U3WFW6"/>
<keyword evidence="4" id="KW-1185">Reference proteome</keyword>
<evidence type="ECO:0000313" key="3">
    <source>
        <dbReference type="EMBL" id="ALX48735.1"/>
    </source>
</evidence>
<proteinExistence type="predicted"/>
<dbReference type="OrthoDB" id="1707228at2"/>
<dbReference type="EMBL" id="CP013862">
    <property type="protein sequence ID" value="ALX48735.1"/>
    <property type="molecule type" value="Genomic_DNA"/>
</dbReference>
<name>A0A0U3WFW6_9BACI</name>
<evidence type="ECO:0000256" key="2">
    <source>
        <dbReference type="SAM" id="SignalP"/>
    </source>
</evidence>
<dbReference type="InterPro" id="IPR019076">
    <property type="entry name" value="Spore_lipoprot_YhcN/YlaJ-like"/>
</dbReference>
<dbReference type="Proteomes" id="UP000050331">
    <property type="component" value="Chromosome"/>
</dbReference>
<feature type="compositionally biased region" description="Low complexity" evidence="1">
    <location>
        <begin position="51"/>
        <end position="77"/>
    </location>
</feature>
<evidence type="ECO:0000256" key="1">
    <source>
        <dbReference type="SAM" id="MobiDB-lite"/>
    </source>
</evidence>
<accession>A0A0U3WFW6</accession>
<dbReference type="RefSeq" id="WP_068444854.1">
    <property type="nucleotide sequence ID" value="NZ_CP013862.1"/>
</dbReference>
<feature type="compositionally biased region" description="Low complexity" evidence="1">
    <location>
        <begin position="27"/>
        <end position="38"/>
    </location>
</feature>
<evidence type="ECO:0000313" key="4">
    <source>
        <dbReference type="Proteomes" id="UP000050331"/>
    </source>
</evidence>
<dbReference type="PROSITE" id="PS51257">
    <property type="entry name" value="PROKAR_LIPOPROTEIN"/>
    <property type="match status" value="1"/>
</dbReference>
<dbReference type="KEGG" id="lao:AOX59_08965"/>
<feature type="region of interest" description="Disordered" evidence="1">
    <location>
        <begin position="116"/>
        <end position="156"/>
    </location>
</feature>
<keyword evidence="2" id="KW-0732">Signal</keyword>
<feature type="chain" id="PRO_5039493731" description="Sporulation protein" evidence="2">
    <location>
        <begin position="19"/>
        <end position="225"/>
    </location>
</feature>
<feature type="compositionally biased region" description="Low complexity" evidence="1">
    <location>
        <begin position="118"/>
        <end position="152"/>
    </location>
</feature>
<protein>
    <recommendedName>
        <fullName evidence="5">Sporulation protein</fullName>
    </recommendedName>
</protein>
<sequence length="225" mass="24751">MKWKLFSLLLIAMFLVLAACGTDNQNNNGTEEGQNDNNVEQTRFDGDMDNDNMNNRNDNEFNNGNRTRNTNDGGNNEDQYELADEAAERIANDVDGIDNAYVIKTDNNAYVAAELDQDNNGNNNNGNNANNNTNNNNGANINGTTNNNDNNNKGGELTDAVKEKISGIVKDVDSDVDNVYVSTNPDFMDLANNYADDADSGEPVEGLFDQMGNMIERVFPQQDNN</sequence>
<gene>
    <name evidence="3" type="ORF">AOX59_08965</name>
</gene>